<feature type="compositionally biased region" description="Low complexity" evidence="6">
    <location>
        <begin position="483"/>
        <end position="500"/>
    </location>
</feature>
<evidence type="ECO:0000256" key="1">
    <source>
        <dbReference type="ARBA" id="ARBA00007381"/>
    </source>
</evidence>
<keyword evidence="5" id="KW-0143">Chaperone</keyword>
<comment type="caution">
    <text evidence="7">The sequence shown here is derived from an EMBL/GenBank/DDBJ whole genome shotgun (WGS) entry which is preliminary data.</text>
</comment>
<dbReference type="InterPro" id="IPR043129">
    <property type="entry name" value="ATPase_NBD"/>
</dbReference>
<evidence type="ECO:0008006" key="9">
    <source>
        <dbReference type="Google" id="ProtNLM"/>
    </source>
</evidence>
<feature type="compositionally biased region" description="Low complexity" evidence="6">
    <location>
        <begin position="442"/>
        <end position="455"/>
    </location>
</feature>
<dbReference type="EMBL" id="BOPF01000031">
    <property type="protein sequence ID" value="GIJ49906.1"/>
    <property type="molecule type" value="Genomic_DNA"/>
</dbReference>
<accession>A0A8J3YR39</accession>
<keyword evidence="2" id="KW-0547">Nucleotide-binding</keyword>
<evidence type="ECO:0000313" key="8">
    <source>
        <dbReference type="Proteomes" id="UP000619260"/>
    </source>
</evidence>
<reference evidence="7" key="1">
    <citation type="submission" date="2021-01" db="EMBL/GenBank/DDBJ databases">
        <title>Whole genome shotgun sequence of Virgisporangium aliadipatigenens NBRC 105644.</title>
        <authorList>
            <person name="Komaki H."/>
            <person name="Tamura T."/>
        </authorList>
    </citation>
    <scope>NUCLEOTIDE SEQUENCE</scope>
    <source>
        <strain evidence="7">NBRC 105644</strain>
    </source>
</reference>
<feature type="region of interest" description="Disordered" evidence="6">
    <location>
        <begin position="610"/>
        <end position="644"/>
    </location>
</feature>
<comment type="similarity">
    <text evidence="1">Belongs to the heat shock protein 70 family.</text>
</comment>
<keyword evidence="8" id="KW-1185">Reference proteome</keyword>
<name>A0A8J3YR39_9ACTN</name>
<evidence type="ECO:0000256" key="2">
    <source>
        <dbReference type="ARBA" id="ARBA00022741"/>
    </source>
</evidence>
<evidence type="ECO:0000256" key="4">
    <source>
        <dbReference type="ARBA" id="ARBA00023016"/>
    </source>
</evidence>
<sequence>MRAVSHPTGAVRLGIDFGSTHTVAVLESSDGRSQPLLFDSSPLLSSGVYAEPDGRLLTGRDGERSAGLDPTRYEPNPKRRVDERSVLLGTDEYPVTQVIGAVLTRVAGEAYRAGGRSPDQTVLTYPATWAASRKGVLVQAAAAAGLANPTLVPEPVAAAAHFTGVLGHSVPPGGWLAIYDFGAGTFDASVVRRGADGGWSLVAFEGVTDLGGLDLDDVLVGRIAATVGANDRDKWHRLTNPATAADRRASRTFWTDVRSAKEQLSRTSSAAVHVPLFDVDTHLTRQEFEEVARPLLTRTVDVQAALLGQARCHPSQLSGLYLVGGSSRIPLVATLLHQRLGVAPVLLDQPELLVAAGSLRTVAPPPGFGAPGAIAGAAPGAAAAVSGPPAGQVSGVPAGPVSGMPAGPISGAPGGPISGAPGGPVSGAPAVPTSGPPVDQTSGAIPGLGSPASGAAAGGPGGMLWPGAPQQQAQPLWGGPGGPTAIPGTAPGYPAAPGAGAPSGPGGFGAPGAGASGAASGGFPGGPGAFPGGSGNGGGPGGAFPGAAGSGSGFPGGAGSGGAESGGVLAGMDARRTGRRSGRSRGKVLIGAVLALIVLLGAGGTYAMTKLGGDDDPAKSGLEAGRGDGRGAEPPAGKLSVGPSGAQQLTLNKTVWYAGKKITVKTVAYDPADQSQPVKIDVTLENLDDENDGQAANTDAYLSSEGQITNGRLRDVSALPGKQTVNGVFTFDPSKPITDLRKAQLTIGENNTVQAVVPFGDPGKATVLEPKQVAGASPEKRTGVLGFTVQGCEQRADFPHEHRQARKDSYYLVCRFDVKSYKESIYDHGVWEGNFRLKIPDGTVVAPDRFDSVLLNQGEQERNVYVAFMIRWPAPGAYVFQYFDAGRLGNEQPVGGEIGEVPVTLG</sequence>
<organism evidence="7 8">
    <name type="scientific">Virgisporangium aliadipatigenens</name>
    <dbReference type="NCBI Taxonomy" id="741659"/>
    <lineage>
        <taxon>Bacteria</taxon>
        <taxon>Bacillati</taxon>
        <taxon>Actinomycetota</taxon>
        <taxon>Actinomycetes</taxon>
        <taxon>Micromonosporales</taxon>
        <taxon>Micromonosporaceae</taxon>
        <taxon>Virgisporangium</taxon>
    </lineage>
</organism>
<keyword evidence="4" id="KW-0346">Stress response</keyword>
<gene>
    <name evidence="7" type="ORF">Val02_67920</name>
</gene>
<dbReference type="Gene3D" id="3.30.420.40">
    <property type="match status" value="2"/>
</dbReference>
<dbReference type="SUPFAM" id="SSF53067">
    <property type="entry name" value="Actin-like ATPase domain"/>
    <property type="match status" value="2"/>
</dbReference>
<dbReference type="Pfam" id="PF00012">
    <property type="entry name" value="HSP70"/>
    <property type="match status" value="1"/>
</dbReference>
<protein>
    <recommendedName>
        <fullName evidence="9">Hsp70 protein</fullName>
    </recommendedName>
</protein>
<evidence type="ECO:0000313" key="7">
    <source>
        <dbReference type="EMBL" id="GIJ49906.1"/>
    </source>
</evidence>
<dbReference type="AlphaFoldDB" id="A0A8J3YR39"/>
<keyword evidence="3" id="KW-0067">ATP-binding</keyword>
<dbReference type="InterPro" id="IPR018181">
    <property type="entry name" value="Heat_shock_70_CS"/>
</dbReference>
<dbReference type="Proteomes" id="UP000619260">
    <property type="component" value="Unassembled WGS sequence"/>
</dbReference>
<feature type="region of interest" description="Disordered" evidence="6">
    <location>
        <begin position="54"/>
        <end position="77"/>
    </location>
</feature>
<dbReference type="PROSITE" id="PS01036">
    <property type="entry name" value="HSP70_3"/>
    <property type="match status" value="1"/>
</dbReference>
<evidence type="ECO:0000256" key="5">
    <source>
        <dbReference type="ARBA" id="ARBA00023186"/>
    </source>
</evidence>
<dbReference type="GO" id="GO:0005524">
    <property type="term" value="F:ATP binding"/>
    <property type="evidence" value="ECO:0007669"/>
    <property type="project" value="UniProtKB-KW"/>
</dbReference>
<dbReference type="Gene3D" id="3.90.640.10">
    <property type="entry name" value="Actin, Chain A, domain 4"/>
    <property type="match status" value="1"/>
</dbReference>
<evidence type="ECO:0000256" key="3">
    <source>
        <dbReference type="ARBA" id="ARBA00022840"/>
    </source>
</evidence>
<proteinExistence type="inferred from homology"/>
<evidence type="ECO:0000256" key="6">
    <source>
        <dbReference type="SAM" id="MobiDB-lite"/>
    </source>
</evidence>
<dbReference type="PANTHER" id="PTHR19375">
    <property type="entry name" value="HEAT SHOCK PROTEIN 70KDA"/>
    <property type="match status" value="1"/>
</dbReference>
<feature type="region of interest" description="Disordered" evidence="6">
    <location>
        <begin position="524"/>
        <end position="563"/>
    </location>
</feature>
<dbReference type="GO" id="GO:0140662">
    <property type="term" value="F:ATP-dependent protein folding chaperone"/>
    <property type="evidence" value="ECO:0007669"/>
    <property type="project" value="InterPro"/>
</dbReference>
<dbReference type="InterPro" id="IPR013126">
    <property type="entry name" value="Hsp_70_fam"/>
</dbReference>
<feature type="region of interest" description="Disordered" evidence="6">
    <location>
        <begin position="404"/>
        <end position="508"/>
    </location>
</feature>
<feature type="compositionally biased region" description="Gly residues" evidence="6">
    <location>
        <begin position="412"/>
        <end position="425"/>
    </location>
</feature>
<dbReference type="PRINTS" id="PR00301">
    <property type="entry name" value="HEATSHOCK70"/>
</dbReference>